<evidence type="ECO:0000313" key="4">
    <source>
        <dbReference type="EMBL" id="OHX10226.1"/>
    </source>
</evidence>
<evidence type="ECO:0000256" key="2">
    <source>
        <dbReference type="SAM" id="Phobius"/>
    </source>
</evidence>
<feature type="transmembrane region" description="Helical" evidence="2">
    <location>
        <begin position="763"/>
        <end position="782"/>
    </location>
</feature>
<feature type="transmembrane region" description="Helical" evidence="2">
    <location>
        <begin position="546"/>
        <end position="574"/>
    </location>
</feature>
<dbReference type="PANTHER" id="PTHR37813">
    <property type="entry name" value="FELS-2 PROPHAGE PROTEIN"/>
    <property type="match status" value="1"/>
</dbReference>
<accession>A0A1S1WSL1</accession>
<dbReference type="Proteomes" id="UP000180088">
    <property type="component" value="Unassembled WGS sequence"/>
</dbReference>
<proteinExistence type="predicted"/>
<evidence type="ECO:0000259" key="3">
    <source>
        <dbReference type="Pfam" id="PF10145"/>
    </source>
</evidence>
<evidence type="ECO:0000256" key="1">
    <source>
        <dbReference type="ARBA" id="ARBA00022612"/>
    </source>
</evidence>
<feature type="domain" description="Phage tail tape measure protein" evidence="3">
    <location>
        <begin position="244"/>
        <end position="445"/>
    </location>
</feature>
<protein>
    <submittedName>
        <fullName evidence="4">Phage tail tape measure protein</fullName>
    </submittedName>
</protein>
<dbReference type="STRING" id="1903179.BI347_20725"/>
<name>A0A1S1WSL1_9NEIS</name>
<keyword evidence="1" id="KW-1188">Viral release from host cell</keyword>
<feature type="transmembrane region" description="Helical" evidence="2">
    <location>
        <begin position="737"/>
        <end position="757"/>
    </location>
</feature>
<dbReference type="AlphaFoldDB" id="A0A1S1WSL1"/>
<keyword evidence="2" id="KW-0812">Transmembrane</keyword>
<dbReference type="InterPro" id="IPR010090">
    <property type="entry name" value="Phage_tape_meas"/>
</dbReference>
<keyword evidence="2" id="KW-0472">Membrane</keyword>
<sequence length="1048" mass="109912">MSKLKLEVVLAAVDKLTRPLKQAMAGNKELARAVKESRDQLKALQATQGSIDAFRKLTKESKDVGQNLTGARQRLEEVRKQMQQTGGASDKLARQFAAAERAVDKLAIAHRKKLDAARAASSAMQREGIDTRQLSATEASLAGKIAATNAALATREAALGRVAGRQRQLNEAQQRYSRQLEARDKVVGGSAATVATGAAIGAPAVKMVADFSSFEDAMLGVAKQVDGARDDNGRLTATYYQMGDAIKAMAEKIPMATTEIAALVEGSARMGIQGKDNLLEFARVAALASTAFDLPADQLSEDMGKIANIYKVPIKDIQQLGDVINYLDDNAQSKGADIINVMQRIAGSVGSMNYKEAAALGSTFLSLGSSPEIAATATKAMVRELQIAEKQPKRFQKGLKELSLSAKAIEAQMAKDSTGTILKVMEAVNKLPKTKQMGVMVDLFGKEYGDDAAKLADNLGEYRKQLQLVNEAKAKGSMQREGDAKSDTLSAQWQMTKTRLFNQSSAMGQALRQPLMDIMSATADILQRISGWTKANPALAATLVRIAAAVSVLLAVVGTLGLAIAAVLGPLALARLSLSTLGIRAGGLAARFGGLGGAAGKTGHAMKAGWATAAKAAKGAGQVIATAWSNSNPREPLKRLWEMTKGLKTTLPAAMRASISKSRELASNVSNKFKAGKLAVYKYTAALWRAVAAQLALARASAGSKLGAVTQYVKTRGVKGMAWDGVKGGGKLIGGGLAAAGSGAVSAIMGIGQALIFVGRLAMANPIGLVIGLAALLIYKYWEPIKAWFSGFWEGLKEGLAPLGAIFDQVFAAIGPALEPLRPVWDWLVGAFKTAWEWVSKLLGPVDASKESLDKAAGAGKGFGKMLAGLIVIGAELAAKFVTVGLDIMSGIVSGIKKGIVWVKDAILGVGELLPEWLRKKLDIHSPSRVFATIGGYTMAGLEQGIDKGQAGPLAAVQSAAKKITAAGAGMVLATAPAMAGQLDTRPPLRAHAPAVAAPASFNITIHAAPGMNEQQLAALVQRQVAQALANAQNQQAARQRSRLGDFD</sequence>
<evidence type="ECO:0000313" key="5">
    <source>
        <dbReference type="Proteomes" id="UP000180088"/>
    </source>
</evidence>
<gene>
    <name evidence="4" type="ORF">BI347_20725</name>
</gene>
<dbReference type="Pfam" id="PF10145">
    <property type="entry name" value="PhageMin_Tail"/>
    <property type="match status" value="1"/>
</dbReference>
<dbReference type="PANTHER" id="PTHR37813:SF1">
    <property type="entry name" value="FELS-2 PROPHAGE PROTEIN"/>
    <property type="match status" value="1"/>
</dbReference>
<dbReference type="NCBIfam" id="TIGR01760">
    <property type="entry name" value="tape_meas_TP901"/>
    <property type="match status" value="1"/>
</dbReference>
<dbReference type="RefSeq" id="WP_071116960.1">
    <property type="nucleotide sequence ID" value="NZ_MKCS01000004.1"/>
</dbReference>
<organism evidence="4 5">
    <name type="scientific">Chromobacterium sphagni</name>
    <dbReference type="NCBI Taxonomy" id="1903179"/>
    <lineage>
        <taxon>Bacteria</taxon>
        <taxon>Pseudomonadati</taxon>
        <taxon>Pseudomonadota</taxon>
        <taxon>Betaproteobacteria</taxon>
        <taxon>Neisseriales</taxon>
        <taxon>Chromobacteriaceae</taxon>
        <taxon>Chromobacterium</taxon>
    </lineage>
</organism>
<reference evidence="4 5" key="1">
    <citation type="submission" date="2016-09" db="EMBL/GenBank/DDBJ databases">
        <title>Chromobacterium muskegensis sp. nov., an insecticidal bacterium isolated from Sphagnum bogs.</title>
        <authorList>
            <person name="Sparks M.E."/>
            <person name="Blackburn M.B."/>
            <person name="Gundersen-Rindal D.E."/>
            <person name="Mitchell A."/>
            <person name="Farrar R."/>
            <person name="Kuhar D."/>
        </authorList>
    </citation>
    <scope>NUCLEOTIDE SEQUENCE [LARGE SCALE GENOMIC DNA]</scope>
    <source>
        <strain evidence="4 5">37-2</strain>
    </source>
</reference>
<dbReference type="OrthoDB" id="8019720at2"/>
<keyword evidence="2" id="KW-1133">Transmembrane helix</keyword>
<dbReference type="EMBL" id="MKCS01000004">
    <property type="protein sequence ID" value="OHX10226.1"/>
    <property type="molecule type" value="Genomic_DNA"/>
</dbReference>
<comment type="caution">
    <text evidence="4">The sequence shown here is derived from an EMBL/GenBank/DDBJ whole genome shotgun (WGS) entry which is preliminary data.</text>
</comment>